<evidence type="ECO:0000256" key="1">
    <source>
        <dbReference type="ARBA" id="ARBA00022741"/>
    </source>
</evidence>
<dbReference type="EMBL" id="UARK01000001">
    <property type="protein sequence ID" value="SPW23683.1"/>
    <property type="molecule type" value="Genomic_DNA"/>
</dbReference>
<dbReference type="SUPFAM" id="SSF53067">
    <property type="entry name" value="Actin-like ATPase domain"/>
    <property type="match status" value="2"/>
</dbReference>
<dbReference type="RefSeq" id="WP_005525048.1">
    <property type="nucleotide sequence ID" value="NZ_CP050134.2"/>
</dbReference>
<feature type="transmembrane region" description="Helical" evidence="5">
    <location>
        <begin position="421"/>
        <end position="443"/>
    </location>
</feature>
<feature type="compositionally biased region" description="Low complexity" evidence="4">
    <location>
        <begin position="382"/>
        <end position="391"/>
    </location>
</feature>
<dbReference type="PANTHER" id="PTHR42749:SF1">
    <property type="entry name" value="CELL SHAPE-DETERMINING PROTEIN MREB"/>
    <property type="match status" value="1"/>
</dbReference>
<feature type="region of interest" description="Disordered" evidence="4">
    <location>
        <begin position="450"/>
        <end position="486"/>
    </location>
</feature>
<comment type="caution">
    <text evidence="6">The sequence shown here is derived from an EMBL/GenBank/DDBJ whole genome shotgun (WGS) entry which is preliminary data.</text>
</comment>
<dbReference type="InterPro" id="IPR043129">
    <property type="entry name" value="ATPase_NBD"/>
</dbReference>
<name>A0A6H9XTW1_9CORY</name>
<evidence type="ECO:0000256" key="3">
    <source>
        <dbReference type="ARBA" id="ARBA00023186"/>
    </source>
</evidence>
<dbReference type="PANTHER" id="PTHR42749">
    <property type="entry name" value="CELL SHAPE-DETERMINING PROTEIN MREB"/>
    <property type="match status" value="1"/>
</dbReference>
<keyword evidence="5" id="KW-0812">Transmembrane</keyword>
<evidence type="ECO:0000313" key="6">
    <source>
        <dbReference type="EMBL" id="SPW23683.1"/>
    </source>
</evidence>
<feature type="compositionally biased region" description="Pro residues" evidence="4">
    <location>
        <begin position="397"/>
        <end position="409"/>
    </location>
</feature>
<proteinExistence type="predicted"/>
<dbReference type="Gene3D" id="3.90.640.10">
    <property type="entry name" value="Actin, Chain A, domain 4"/>
    <property type="match status" value="1"/>
</dbReference>
<feature type="region of interest" description="Disordered" evidence="4">
    <location>
        <begin position="352"/>
        <end position="416"/>
    </location>
</feature>
<sequence>MSNPWHLALDYGTITTVAAHTTGPTGAIATLLVTPSATYVSEDGTIITGDAAHTNRQNHPARFIPYPKRYIEHEFVPVAGATMPLATIIGATFRSALDAGRAQHAGHPPTTVTITHPEPWTIPEVMTLVEAASTSGINRDTIRIISEPRAAAIHSASGPQIAICDFGGGTLDITTLQAEPAGDVRVTAATGDSSLGGLTIDNLLYQWFISRLERDHPHLAAELHAAPPQIMRAVEQSIHNAKEQLSTDTETTITIAIRRHRHDIHLTRAEFEHIIASVIGRVADLARPLLNFGTPLYLTGGSARIPCLRTRLEKIASVTLVDDPSTAVAHGAIAATQLGLTTPIRDLHHRRRHSGTEAFPAVKPATPPEPAETEAKAEVKEPAATPTATPANQVEPIAPPELPNPPEPAAPTKSKPKKRRYLLTTILALICVGVLAAAGYFILTQKKPDNTAAPAPAAATSKPAPTSTLASAGVTTTQPTTSPHPTVSKVAAVNTENGDAEIPLIERYNTVNQFLPAKFVNASQKCTGKADEHDKYMPVPVYKCTLAEDPDAPKLDHDVSVGNYYWVPGEHAKVARDELESGRSTLASDLNTLTRMHIQKADGAKPEIGAAFPKSDWGYIYVYYPKDNFTMYFWRNGIPTREQVDAYLKYMDITQ</sequence>
<dbReference type="GO" id="GO:0140662">
    <property type="term" value="F:ATP-dependent protein folding chaperone"/>
    <property type="evidence" value="ECO:0007669"/>
    <property type="project" value="InterPro"/>
</dbReference>
<evidence type="ECO:0000313" key="7">
    <source>
        <dbReference type="Proteomes" id="UP000249886"/>
    </source>
</evidence>
<protein>
    <submittedName>
        <fullName evidence="6">Molecular chaperone protein</fullName>
    </submittedName>
</protein>
<keyword evidence="3" id="KW-0143">Chaperone</keyword>
<organism evidence="6 7">
    <name type="scientific">Corynebacterium matruchotii</name>
    <dbReference type="NCBI Taxonomy" id="43768"/>
    <lineage>
        <taxon>Bacteria</taxon>
        <taxon>Bacillati</taxon>
        <taxon>Actinomycetota</taxon>
        <taxon>Actinomycetes</taxon>
        <taxon>Mycobacteriales</taxon>
        <taxon>Corynebacteriaceae</taxon>
        <taxon>Corynebacterium</taxon>
    </lineage>
</organism>
<evidence type="ECO:0000256" key="2">
    <source>
        <dbReference type="ARBA" id="ARBA00022840"/>
    </source>
</evidence>
<dbReference type="AlphaFoldDB" id="A0A6H9XTW1"/>
<keyword evidence="5" id="KW-0472">Membrane</keyword>
<dbReference type="InterPro" id="IPR013126">
    <property type="entry name" value="Hsp_70_fam"/>
</dbReference>
<evidence type="ECO:0000256" key="4">
    <source>
        <dbReference type="SAM" id="MobiDB-lite"/>
    </source>
</evidence>
<dbReference type="Proteomes" id="UP000249886">
    <property type="component" value="Unassembled WGS sequence"/>
</dbReference>
<reference evidence="6 7" key="1">
    <citation type="submission" date="2018-06" db="EMBL/GenBank/DDBJ databases">
        <authorList>
            <consortium name="Pathogen Informatics"/>
            <person name="Doyle S."/>
        </authorList>
    </citation>
    <scope>NUCLEOTIDE SEQUENCE [LARGE SCALE GENOMIC DNA]</scope>
    <source>
        <strain evidence="6 7">NCTC10254</strain>
    </source>
</reference>
<keyword evidence="2" id="KW-0067">ATP-binding</keyword>
<dbReference type="GO" id="GO:0005524">
    <property type="term" value="F:ATP binding"/>
    <property type="evidence" value="ECO:0007669"/>
    <property type="project" value="UniProtKB-KW"/>
</dbReference>
<keyword evidence="5" id="KW-1133">Transmembrane helix</keyword>
<gene>
    <name evidence="6" type="primary">hscA_1</name>
    <name evidence="6" type="ORF">NCTC10254_00040</name>
</gene>
<dbReference type="Gene3D" id="3.30.420.40">
    <property type="match status" value="2"/>
</dbReference>
<keyword evidence="1" id="KW-0547">Nucleotide-binding</keyword>
<dbReference type="Pfam" id="PF00012">
    <property type="entry name" value="HSP70"/>
    <property type="match status" value="1"/>
</dbReference>
<evidence type="ECO:0000256" key="5">
    <source>
        <dbReference type="SAM" id="Phobius"/>
    </source>
</evidence>
<dbReference type="GeneID" id="84573473"/>
<feature type="compositionally biased region" description="Low complexity" evidence="4">
    <location>
        <begin position="451"/>
        <end position="486"/>
    </location>
</feature>
<accession>A0A6H9XTW1</accession>